<gene>
    <name evidence="3" type="ORF">ACHAWO_010511</name>
</gene>
<proteinExistence type="predicted"/>
<evidence type="ECO:0000256" key="1">
    <source>
        <dbReference type="SAM" id="MobiDB-lite"/>
    </source>
</evidence>
<reference evidence="3 4" key="1">
    <citation type="submission" date="2024-10" db="EMBL/GenBank/DDBJ databases">
        <title>Updated reference genomes for cyclostephanoid diatoms.</title>
        <authorList>
            <person name="Roberts W.R."/>
            <person name="Alverson A.J."/>
        </authorList>
    </citation>
    <scope>NUCLEOTIDE SEQUENCE [LARGE SCALE GENOMIC DNA]</scope>
    <source>
        <strain evidence="3 4">AJA010-31</strain>
    </source>
</reference>
<feature type="region of interest" description="Disordered" evidence="1">
    <location>
        <begin position="111"/>
        <end position="133"/>
    </location>
</feature>
<comment type="caution">
    <text evidence="3">The sequence shown here is derived from an EMBL/GenBank/DDBJ whole genome shotgun (WGS) entry which is preliminary data.</text>
</comment>
<dbReference type="AlphaFoldDB" id="A0ABD3Q959"/>
<organism evidence="3 4">
    <name type="scientific">Cyclotella atomus</name>
    <dbReference type="NCBI Taxonomy" id="382360"/>
    <lineage>
        <taxon>Eukaryota</taxon>
        <taxon>Sar</taxon>
        <taxon>Stramenopiles</taxon>
        <taxon>Ochrophyta</taxon>
        <taxon>Bacillariophyta</taxon>
        <taxon>Coscinodiscophyceae</taxon>
        <taxon>Thalassiosirophycidae</taxon>
        <taxon>Stephanodiscales</taxon>
        <taxon>Stephanodiscaceae</taxon>
        <taxon>Cyclotella</taxon>
    </lineage>
</organism>
<feature type="region of interest" description="Disordered" evidence="1">
    <location>
        <begin position="35"/>
        <end position="60"/>
    </location>
</feature>
<dbReference type="Proteomes" id="UP001530400">
    <property type="component" value="Unassembled WGS sequence"/>
</dbReference>
<feature type="compositionally biased region" description="Basic and acidic residues" evidence="1">
    <location>
        <begin position="36"/>
        <end position="49"/>
    </location>
</feature>
<keyword evidence="2" id="KW-0812">Transmembrane</keyword>
<evidence type="ECO:0000256" key="2">
    <source>
        <dbReference type="SAM" id="Phobius"/>
    </source>
</evidence>
<accession>A0ABD3Q959</accession>
<dbReference type="InterPro" id="IPR036866">
    <property type="entry name" value="RibonucZ/Hydroxyglut_hydro"/>
</dbReference>
<feature type="compositionally biased region" description="Polar residues" evidence="1">
    <location>
        <begin position="51"/>
        <end position="60"/>
    </location>
</feature>
<feature type="compositionally biased region" description="Low complexity" evidence="1">
    <location>
        <begin position="228"/>
        <end position="238"/>
    </location>
</feature>
<keyword evidence="4" id="KW-1185">Reference proteome</keyword>
<dbReference type="PANTHER" id="PTHR11935">
    <property type="entry name" value="BETA LACTAMASE DOMAIN"/>
    <property type="match status" value="1"/>
</dbReference>
<dbReference type="SUPFAM" id="SSF56281">
    <property type="entry name" value="Metallo-hydrolase/oxidoreductase"/>
    <property type="match status" value="1"/>
</dbReference>
<dbReference type="Gene3D" id="3.60.15.10">
    <property type="entry name" value="Ribonuclease Z/Hydroxyacylglutathione hydrolase-like"/>
    <property type="match status" value="1"/>
</dbReference>
<protein>
    <recommendedName>
        <fullName evidence="5">Metallo-beta-lactamase domain-containing protein</fullName>
    </recommendedName>
</protein>
<evidence type="ECO:0000313" key="3">
    <source>
        <dbReference type="EMBL" id="KAL3796231.1"/>
    </source>
</evidence>
<sequence length="945" mass="104431">MTANAEAAEPSFINSVTSQEEGVFVAMESSVQLKSYDNKAKPELNKDSDAESSNAANNRTDINFRRGYSRASSDGGDVLQDDELENVLFSSSAEDTGPSVGKCVEMTPQATPVTASNSNENEEAKPPSAGYYTTEPTIKASGLNFLQTLREYRHNRCIMTPLSTIVLLAILLSSLISLLFTIPQFIIGLLLGPLVKRQLWLVEFLYRWDIARWGHVKLMELAGKKNGGKSNNGKNVNNESTAVTTPKDPRKKLKHLGLLGHSDTIHQRITVVPGRVYVHPIPQFVDNVCYLIVCLPDTTGAVAGNNVNQNKNNGLPIIGILIDVGEAKRALAYMECIYEQFYEQKYPRSDYYRNSGEEEGNINTAGMGIEIHAILSTHRHHDHTAGVGDMVNCLEQARCILSKCVFVSGGADEQGESGKIYNDSPGKVAVVGGAVESVPHCNLFVKNGCFIPLPCITIDTNGTKFVNDMNSAVCIECIGVPSHTRGSVVYALRNRPAFNTGASISQVTRHSHLFTGDAIFSGGGGVPFEADFEYAKDNLIKNPNSLKNKNGSSNFRPGAGTLSMERCFTEVLTRATSRICEEEHNVTLEELQSKTLLYPGHEYTTDLMMRQFDPKTTTSEGHWTRMAPSMFFETASHYYASAHKRSLPQGQKLLTLPTPLNKEMVINPNFRSLKRRGEQVVNALRLWHEFGAKNRIPKFEVGLSQHPRMLKCDSSSPFRTVYTQDLDIIVQDLRAGKLSTSSAADRIELLQTRINEKVIARRPIPNHLPSHKNVYVGIVALAILGSPPSGVTVSDALVMDLAAPVESSDFIMISKSRLLFSLSCLGLNSLEEPVRIRDMINLLWKEAQLNDDLTLEVEKAQIPKQDDNDLIELGLLKLTLFGVSLNQPFTKYCLPCRSPKPMYSKTSWTVTSNMKRTSGELVRHEADKCPICQNVLEHCSHSVYV</sequence>
<keyword evidence="2" id="KW-0472">Membrane</keyword>
<keyword evidence="2" id="KW-1133">Transmembrane helix</keyword>
<name>A0ABD3Q959_9STRA</name>
<dbReference type="PANTHER" id="PTHR11935:SF116">
    <property type="entry name" value="HYDROLASE PNKD-RELATED"/>
    <property type="match status" value="1"/>
</dbReference>
<evidence type="ECO:0008006" key="5">
    <source>
        <dbReference type="Google" id="ProtNLM"/>
    </source>
</evidence>
<dbReference type="EMBL" id="JALLPJ020000299">
    <property type="protein sequence ID" value="KAL3796231.1"/>
    <property type="molecule type" value="Genomic_DNA"/>
</dbReference>
<feature type="transmembrane region" description="Helical" evidence="2">
    <location>
        <begin position="165"/>
        <end position="191"/>
    </location>
</feature>
<feature type="region of interest" description="Disordered" evidence="1">
    <location>
        <begin position="227"/>
        <end position="248"/>
    </location>
</feature>
<evidence type="ECO:0000313" key="4">
    <source>
        <dbReference type="Proteomes" id="UP001530400"/>
    </source>
</evidence>